<evidence type="ECO:0000256" key="13">
    <source>
        <dbReference type="ARBA" id="ARBA00023295"/>
    </source>
</evidence>
<feature type="active site" description="Proton donor; for delta-elimination activity" evidence="15">
    <location>
        <position position="260"/>
    </location>
</feature>
<comment type="catalytic activity">
    <reaction evidence="1 15">
        <text>Hydrolysis of DNA containing ring-opened 7-methylguanine residues, releasing 2,6-diamino-4-hydroxy-5-(N-methyl)formamidopyrimidine.</text>
        <dbReference type="EC" id="3.2.2.23"/>
    </reaction>
</comment>
<evidence type="ECO:0000256" key="10">
    <source>
        <dbReference type="ARBA" id="ARBA00023204"/>
    </source>
</evidence>
<dbReference type="HAMAP" id="MF_00103">
    <property type="entry name" value="Fapy_DNA_glycosyl"/>
    <property type="match status" value="1"/>
</dbReference>
<dbReference type="SUPFAM" id="SSF57716">
    <property type="entry name" value="Glucocorticoid receptor-like (DNA-binding domain)"/>
    <property type="match status" value="1"/>
</dbReference>
<feature type="domain" description="Formamidopyrimidine-DNA glycosylase catalytic" evidence="17">
    <location>
        <begin position="2"/>
        <end position="112"/>
    </location>
</feature>
<dbReference type="EMBL" id="JBHTJS010000028">
    <property type="protein sequence ID" value="MFD1007892.1"/>
    <property type="molecule type" value="Genomic_DNA"/>
</dbReference>
<dbReference type="SMART" id="SM01232">
    <property type="entry name" value="H2TH"/>
    <property type="match status" value="1"/>
</dbReference>
<dbReference type="SUPFAM" id="SSF46946">
    <property type="entry name" value="S13-like H2TH domain"/>
    <property type="match status" value="1"/>
</dbReference>
<dbReference type="PANTHER" id="PTHR22993:SF9">
    <property type="entry name" value="FORMAMIDOPYRIMIDINE-DNA GLYCOSYLASE"/>
    <property type="match status" value="1"/>
</dbReference>
<dbReference type="InterPro" id="IPR010663">
    <property type="entry name" value="Znf_FPG/IleRS"/>
</dbReference>
<dbReference type="Gene3D" id="1.10.8.50">
    <property type="match status" value="1"/>
</dbReference>
<feature type="active site" description="Schiff-base intermediate with DNA" evidence="15">
    <location>
        <position position="2"/>
    </location>
</feature>
<dbReference type="Pfam" id="PF06827">
    <property type="entry name" value="zf-FPG_IleRS"/>
    <property type="match status" value="1"/>
</dbReference>
<dbReference type="InterPro" id="IPR015886">
    <property type="entry name" value="H2TH_FPG"/>
</dbReference>
<comment type="similarity">
    <text evidence="2 15">Belongs to the FPG family.</text>
</comment>
<keyword evidence="11 15" id="KW-0456">Lyase</keyword>
<evidence type="ECO:0000256" key="7">
    <source>
        <dbReference type="ARBA" id="ARBA00022801"/>
    </source>
</evidence>
<dbReference type="PROSITE" id="PS51066">
    <property type="entry name" value="ZF_FPG_2"/>
    <property type="match status" value="1"/>
</dbReference>
<evidence type="ECO:0000256" key="15">
    <source>
        <dbReference type="HAMAP-Rule" id="MF_00103"/>
    </source>
</evidence>
<keyword evidence="9 15" id="KW-0238">DNA-binding</keyword>
<accession>A0ABW3KGF4</accession>
<keyword evidence="5 15" id="KW-0227">DNA damage</keyword>
<keyword evidence="19" id="KW-1185">Reference proteome</keyword>
<dbReference type="InterPro" id="IPR015887">
    <property type="entry name" value="DNA_glyclase_Znf_dom_DNA_BS"/>
</dbReference>
<dbReference type="Proteomes" id="UP001597048">
    <property type="component" value="Unassembled WGS sequence"/>
</dbReference>
<dbReference type="InterPro" id="IPR010979">
    <property type="entry name" value="Ribosomal_uS13-like_H2TH"/>
</dbReference>
<proteinExistence type="inferred from homology"/>
<dbReference type="InterPro" id="IPR020629">
    <property type="entry name" value="FPG_Glyclase"/>
</dbReference>
<evidence type="ECO:0000256" key="9">
    <source>
        <dbReference type="ARBA" id="ARBA00023125"/>
    </source>
</evidence>
<dbReference type="InterPro" id="IPR000214">
    <property type="entry name" value="Znf_DNA_glyclase/AP_lyase"/>
</dbReference>
<evidence type="ECO:0000256" key="1">
    <source>
        <dbReference type="ARBA" id="ARBA00001668"/>
    </source>
</evidence>
<comment type="cofactor">
    <cofactor evidence="15">
        <name>Zn(2+)</name>
        <dbReference type="ChEBI" id="CHEBI:29105"/>
    </cofactor>
    <text evidence="15">Binds 1 zinc ion per subunit.</text>
</comment>
<evidence type="ECO:0000256" key="6">
    <source>
        <dbReference type="ARBA" id="ARBA00022771"/>
    </source>
</evidence>
<organism evidence="18 19">
    <name type="scientific">Oceanisphaera ostreae</name>
    <dbReference type="NCBI Taxonomy" id="914151"/>
    <lineage>
        <taxon>Bacteria</taxon>
        <taxon>Pseudomonadati</taxon>
        <taxon>Pseudomonadota</taxon>
        <taxon>Gammaproteobacteria</taxon>
        <taxon>Aeromonadales</taxon>
        <taxon>Aeromonadaceae</taxon>
        <taxon>Oceanisphaera</taxon>
    </lineage>
</organism>
<reference evidence="19" key="1">
    <citation type="journal article" date="2019" name="Int. J. Syst. Evol. Microbiol.">
        <title>The Global Catalogue of Microorganisms (GCM) 10K type strain sequencing project: providing services to taxonomists for standard genome sequencing and annotation.</title>
        <authorList>
            <consortium name="The Broad Institute Genomics Platform"/>
            <consortium name="The Broad Institute Genome Sequencing Center for Infectious Disease"/>
            <person name="Wu L."/>
            <person name="Ma J."/>
        </authorList>
    </citation>
    <scope>NUCLEOTIDE SEQUENCE [LARGE SCALE GENOMIC DNA]</scope>
    <source>
        <strain evidence="19">CCUG 60525</strain>
    </source>
</reference>
<dbReference type="GO" id="GO:0140078">
    <property type="term" value="F:class I DNA-(apurinic or apyrimidinic site) endonuclease activity"/>
    <property type="evidence" value="ECO:0007669"/>
    <property type="project" value="UniProtKB-EC"/>
</dbReference>
<feature type="active site" description="Proton donor; for beta-elimination activity" evidence="15">
    <location>
        <position position="57"/>
    </location>
</feature>
<keyword evidence="10 15" id="KW-0234">DNA repair</keyword>
<evidence type="ECO:0000256" key="11">
    <source>
        <dbReference type="ARBA" id="ARBA00023239"/>
    </source>
</evidence>
<evidence type="ECO:0000256" key="2">
    <source>
        <dbReference type="ARBA" id="ARBA00009409"/>
    </source>
</evidence>
<dbReference type="InterPro" id="IPR012319">
    <property type="entry name" value="FPG_cat"/>
</dbReference>
<dbReference type="PROSITE" id="PS51068">
    <property type="entry name" value="FPG_CAT"/>
    <property type="match status" value="1"/>
</dbReference>
<evidence type="ECO:0000256" key="14">
    <source>
        <dbReference type="ARBA" id="ARBA00044632"/>
    </source>
</evidence>
<comment type="function">
    <text evidence="15">Involved in base excision repair of DNA damaged by oxidation or by mutagenic agents. Acts as DNA glycosylase that recognizes and removes damaged bases. Has a preference for oxidized purines, such as 7,8-dihydro-8-oxoguanine (8-oxoG). Has AP (apurinic/apyrimidinic) lyase activity and introduces nicks in the DNA strand. Cleaves the DNA backbone by beta-delta elimination to generate a single-strand break at the site of the removed base with both 3'- and 5'-phosphates.</text>
</comment>
<comment type="subunit">
    <text evidence="3 15">Monomer.</text>
</comment>
<keyword evidence="8 15" id="KW-0862">Zinc</keyword>
<evidence type="ECO:0000313" key="18">
    <source>
        <dbReference type="EMBL" id="MFD1007892.1"/>
    </source>
</evidence>
<feature type="domain" description="FPG-type" evidence="16">
    <location>
        <begin position="236"/>
        <end position="270"/>
    </location>
</feature>
<comment type="catalytic activity">
    <reaction evidence="14 15">
        <text>2'-deoxyribonucleotide-(2'-deoxyribose 5'-phosphate)-2'-deoxyribonucleotide-DNA = a 3'-end 2'-deoxyribonucleotide-(2,3-dehydro-2,3-deoxyribose 5'-phosphate)-DNA + a 5'-end 5'-phospho-2'-deoxyribonucleoside-DNA + H(+)</text>
        <dbReference type="Rhea" id="RHEA:66592"/>
        <dbReference type="Rhea" id="RHEA-COMP:13180"/>
        <dbReference type="Rhea" id="RHEA-COMP:16897"/>
        <dbReference type="Rhea" id="RHEA-COMP:17067"/>
        <dbReference type="ChEBI" id="CHEBI:15378"/>
        <dbReference type="ChEBI" id="CHEBI:136412"/>
        <dbReference type="ChEBI" id="CHEBI:157695"/>
        <dbReference type="ChEBI" id="CHEBI:167181"/>
        <dbReference type="EC" id="4.2.99.18"/>
    </reaction>
</comment>
<dbReference type="RefSeq" id="WP_379557881.1">
    <property type="nucleotide sequence ID" value="NZ_JBHTJS010000028.1"/>
</dbReference>
<dbReference type="PANTHER" id="PTHR22993">
    <property type="entry name" value="FORMAMIDOPYRIMIDINE-DNA GLYCOSYLASE"/>
    <property type="match status" value="1"/>
</dbReference>
<evidence type="ECO:0000256" key="12">
    <source>
        <dbReference type="ARBA" id="ARBA00023268"/>
    </source>
</evidence>
<evidence type="ECO:0000259" key="16">
    <source>
        <dbReference type="PROSITE" id="PS51066"/>
    </source>
</evidence>
<dbReference type="GO" id="GO:0008534">
    <property type="term" value="F:oxidized purine nucleobase lesion DNA N-glycosylase activity"/>
    <property type="evidence" value="ECO:0007669"/>
    <property type="project" value="UniProtKB-EC"/>
</dbReference>
<keyword evidence="13 15" id="KW-0326">Glycosidase</keyword>
<evidence type="ECO:0000259" key="17">
    <source>
        <dbReference type="PROSITE" id="PS51068"/>
    </source>
</evidence>
<dbReference type="InterPro" id="IPR035937">
    <property type="entry name" value="FPG_N"/>
</dbReference>
<protein>
    <recommendedName>
        <fullName evidence="15">Formamidopyrimidine-DNA glycosylase</fullName>
        <shortName evidence="15">Fapy-DNA glycosylase</shortName>
        <ecNumber evidence="15">3.2.2.23</ecNumber>
    </recommendedName>
    <alternativeName>
        <fullName evidence="15">DNA-(apurinic or apyrimidinic site) lyase MutM</fullName>
        <shortName evidence="15">AP lyase MutM</shortName>
        <ecNumber evidence="15">4.2.99.18</ecNumber>
    </alternativeName>
</protein>
<dbReference type="SUPFAM" id="SSF81624">
    <property type="entry name" value="N-terminal domain of MutM-like DNA repair proteins"/>
    <property type="match status" value="1"/>
</dbReference>
<dbReference type="PROSITE" id="PS01242">
    <property type="entry name" value="ZF_FPG_1"/>
    <property type="match status" value="1"/>
</dbReference>
<feature type="binding site" evidence="15">
    <location>
        <position position="151"/>
    </location>
    <ligand>
        <name>DNA</name>
        <dbReference type="ChEBI" id="CHEBI:16991"/>
    </ligand>
</feature>
<name>A0ABW3KGF4_9GAMM</name>
<gene>
    <name evidence="15 18" type="primary">mutM</name>
    <name evidence="15" type="synonym">fpg</name>
    <name evidence="18" type="ORF">ACFQ1C_06975</name>
</gene>
<evidence type="ECO:0000256" key="4">
    <source>
        <dbReference type="ARBA" id="ARBA00022723"/>
    </source>
</evidence>
<keyword evidence="7 15" id="KW-0378">Hydrolase</keyword>
<dbReference type="Pfam" id="PF06831">
    <property type="entry name" value="H2TH"/>
    <property type="match status" value="1"/>
</dbReference>
<dbReference type="CDD" id="cd08966">
    <property type="entry name" value="EcFpg-like_N"/>
    <property type="match status" value="1"/>
</dbReference>
<keyword evidence="4 15" id="KW-0479">Metal-binding</keyword>
<keyword evidence="12 15" id="KW-0511">Multifunctional enzyme</keyword>
<dbReference type="Pfam" id="PF01149">
    <property type="entry name" value="Fapy_DNA_glyco"/>
    <property type="match status" value="1"/>
</dbReference>
<dbReference type="EC" id="4.2.99.18" evidence="15"/>
<keyword evidence="6 15" id="KW-0863">Zinc-finger</keyword>
<feature type="binding site" evidence="15">
    <location>
        <position position="109"/>
    </location>
    <ligand>
        <name>DNA</name>
        <dbReference type="ChEBI" id="CHEBI:16991"/>
    </ligand>
</feature>
<feature type="binding site" evidence="15">
    <location>
        <position position="90"/>
    </location>
    <ligand>
        <name>DNA</name>
        <dbReference type="ChEBI" id="CHEBI:16991"/>
    </ligand>
</feature>
<dbReference type="EC" id="3.2.2.23" evidence="15"/>
<feature type="active site" description="Proton donor" evidence="15">
    <location>
        <position position="3"/>
    </location>
</feature>
<dbReference type="NCBIfam" id="NF002211">
    <property type="entry name" value="PRK01103.1"/>
    <property type="match status" value="1"/>
</dbReference>
<sequence length="281" mass="30908">MPELPEVEVSRQGITPFMLGETVMRVVVRNASLRWPIPAEIQELVGLSITGIRRRAKYLLLETDWGTAILHLGMSGNLKVLPHGSPAGKHDHVDIELGNGKLLRLNDPRRFGCLLWTREPAEQHALLAKLGPEPLTDDFDGEHLYERSRKRKIAVKQFIMDNHVVVGVGNIYANESLFSAAIHPQRAANEISQVQYLALTDEIKKVLARAITQGGTTLKDFTGSDGKPGYFVQELQVYGRAGQPCSACGGLLQEVRMGGRSTVFCPLCQPKNSAQRPAPSA</sequence>
<evidence type="ECO:0000256" key="5">
    <source>
        <dbReference type="ARBA" id="ARBA00022763"/>
    </source>
</evidence>
<dbReference type="NCBIfam" id="TIGR00577">
    <property type="entry name" value="fpg"/>
    <property type="match status" value="1"/>
</dbReference>
<evidence type="ECO:0000256" key="8">
    <source>
        <dbReference type="ARBA" id="ARBA00022833"/>
    </source>
</evidence>
<evidence type="ECO:0000256" key="3">
    <source>
        <dbReference type="ARBA" id="ARBA00011245"/>
    </source>
</evidence>
<dbReference type="SMART" id="SM00898">
    <property type="entry name" value="Fapy_DNA_glyco"/>
    <property type="match status" value="1"/>
</dbReference>
<comment type="caution">
    <text evidence="18">The sequence shown here is derived from an EMBL/GenBank/DDBJ whole genome shotgun (WGS) entry which is preliminary data.</text>
</comment>
<dbReference type="Gene3D" id="3.20.190.10">
    <property type="entry name" value="MutM-like, N-terminal"/>
    <property type="match status" value="1"/>
</dbReference>
<evidence type="ECO:0000313" key="19">
    <source>
        <dbReference type="Proteomes" id="UP001597048"/>
    </source>
</evidence>